<sequence length="58" mass="7005">MGSVLSPNRCFIMPCKSCYFFLVQIIYKGKKKRRPLNSHTIFYIYPILYIIHFCAQRR</sequence>
<keyword evidence="1" id="KW-1133">Transmembrane helix</keyword>
<keyword evidence="1" id="KW-0812">Transmembrane</keyword>
<gene>
    <name evidence="2" type="ORF">M441DRAFT_366505</name>
</gene>
<proteinExistence type="predicted"/>
<reference evidence="2 3" key="1">
    <citation type="submission" date="2016-07" db="EMBL/GenBank/DDBJ databases">
        <title>Multiple horizontal gene transfer events from other fungi enriched the ability of initially mycotrophic Trichoderma (Ascomycota) to feed on dead plant biomass.</title>
        <authorList>
            <consortium name="DOE Joint Genome Institute"/>
            <person name="Aerts A."/>
            <person name="Atanasova L."/>
            <person name="Chenthamara K."/>
            <person name="Zhang J."/>
            <person name="Grujic M."/>
            <person name="Henrissat B."/>
            <person name="Kuo A."/>
            <person name="Salamov A."/>
            <person name="Lipzen A."/>
            <person name="Labutti K."/>
            <person name="Barry K."/>
            <person name="Miao Y."/>
            <person name="Rahimi M.J."/>
            <person name="Shen Q."/>
            <person name="Grigoriev I.V."/>
            <person name="Kubicek C.P."/>
            <person name="Druzhinina I.S."/>
        </authorList>
    </citation>
    <scope>NUCLEOTIDE SEQUENCE [LARGE SCALE GENOMIC DNA]</scope>
    <source>
        <strain evidence="2 3">CBS 433.97</strain>
    </source>
</reference>
<dbReference type="EMBL" id="KZ679259">
    <property type="protein sequence ID" value="PTB43148.1"/>
    <property type="molecule type" value="Genomic_DNA"/>
</dbReference>
<dbReference type="Proteomes" id="UP000240493">
    <property type="component" value="Unassembled WGS sequence"/>
</dbReference>
<protein>
    <submittedName>
        <fullName evidence="2">Uncharacterized protein</fullName>
    </submittedName>
</protein>
<evidence type="ECO:0000313" key="3">
    <source>
        <dbReference type="Proteomes" id="UP000240493"/>
    </source>
</evidence>
<name>A0A2T3ZEB1_TRIA4</name>
<keyword evidence="3" id="KW-1185">Reference proteome</keyword>
<keyword evidence="1" id="KW-0472">Membrane</keyword>
<accession>A0A2T3ZEB1</accession>
<dbReference type="AlphaFoldDB" id="A0A2T3ZEB1"/>
<organism evidence="2 3">
    <name type="scientific">Trichoderma asperellum (strain ATCC 204424 / CBS 433.97 / NBRC 101777)</name>
    <dbReference type="NCBI Taxonomy" id="1042311"/>
    <lineage>
        <taxon>Eukaryota</taxon>
        <taxon>Fungi</taxon>
        <taxon>Dikarya</taxon>
        <taxon>Ascomycota</taxon>
        <taxon>Pezizomycotina</taxon>
        <taxon>Sordariomycetes</taxon>
        <taxon>Hypocreomycetidae</taxon>
        <taxon>Hypocreales</taxon>
        <taxon>Hypocreaceae</taxon>
        <taxon>Trichoderma</taxon>
    </lineage>
</organism>
<evidence type="ECO:0000313" key="2">
    <source>
        <dbReference type="EMBL" id="PTB43148.1"/>
    </source>
</evidence>
<evidence type="ECO:0000256" key="1">
    <source>
        <dbReference type="SAM" id="Phobius"/>
    </source>
</evidence>
<feature type="transmembrane region" description="Helical" evidence="1">
    <location>
        <begin position="36"/>
        <end position="55"/>
    </location>
</feature>